<reference evidence="6 7" key="1">
    <citation type="journal article" date="2018" name="Sci. Rep.">
        <title>Comparative genomics provides insights into the lifestyle and reveals functional heterogeneity of dark septate endophytic fungi.</title>
        <authorList>
            <person name="Knapp D.G."/>
            <person name="Nemeth J.B."/>
            <person name="Barry K."/>
            <person name="Hainaut M."/>
            <person name="Henrissat B."/>
            <person name="Johnson J."/>
            <person name="Kuo A."/>
            <person name="Lim J.H.P."/>
            <person name="Lipzen A."/>
            <person name="Nolan M."/>
            <person name="Ohm R.A."/>
            <person name="Tamas L."/>
            <person name="Grigoriev I.V."/>
            <person name="Spatafora J.W."/>
            <person name="Nagy L.G."/>
            <person name="Kovacs G.M."/>
        </authorList>
    </citation>
    <scope>NUCLEOTIDE SEQUENCE [LARGE SCALE GENOMIC DNA]</scope>
    <source>
        <strain evidence="6 7">DSE2036</strain>
    </source>
</reference>
<dbReference type="OrthoDB" id="3358017at2759"/>
<evidence type="ECO:0000256" key="4">
    <source>
        <dbReference type="ARBA" id="ARBA00023136"/>
    </source>
</evidence>
<feature type="transmembrane region" description="Helical" evidence="5">
    <location>
        <begin position="15"/>
        <end position="33"/>
    </location>
</feature>
<evidence type="ECO:0000256" key="5">
    <source>
        <dbReference type="SAM" id="Phobius"/>
    </source>
</evidence>
<sequence length="277" mass="30636">MAENNGIYPYKPSQPAAVIFLFAFGISAALHLFQMIRDRAWFYGSFTVGAIMMSLGYAARVVSAKSPADMGPYIVQSLFIILPPSLYAASIYMIYGRLVLFVNASHASLVKPAYVTKIFVTGDVLAFFLQAGGGGMMAVAGLGDVGQKIMLMGLAIQLLFFGFFLIISVVFFNRLRGSSAGLVAPQYGKHAWPALLKLMLCAAAVIILRCVFRMIEFAQGHNGYFASREVYVYLFDTMPMFCVQFMFHFIRANEVFGSKALGKLPDRESVIHLYERN</sequence>
<comment type="subcellular location">
    <subcellularLocation>
        <location evidence="1">Membrane</location>
        <topology evidence="1">Multi-pass membrane protein</topology>
    </subcellularLocation>
</comment>
<dbReference type="EMBL" id="KZ805325">
    <property type="protein sequence ID" value="PVI04051.1"/>
    <property type="molecule type" value="Genomic_DNA"/>
</dbReference>
<protein>
    <submittedName>
        <fullName evidence="6">RTA1-domain-containing protein</fullName>
    </submittedName>
</protein>
<accession>A0A2V1E0X0</accession>
<feature type="transmembrane region" description="Helical" evidence="5">
    <location>
        <begin position="79"/>
        <end position="103"/>
    </location>
</feature>
<feature type="transmembrane region" description="Helical" evidence="5">
    <location>
        <begin position="194"/>
        <end position="215"/>
    </location>
</feature>
<evidence type="ECO:0000256" key="1">
    <source>
        <dbReference type="ARBA" id="ARBA00004141"/>
    </source>
</evidence>
<keyword evidence="2 5" id="KW-0812">Transmembrane</keyword>
<feature type="transmembrane region" description="Helical" evidence="5">
    <location>
        <begin position="149"/>
        <end position="173"/>
    </location>
</feature>
<evidence type="ECO:0000256" key="2">
    <source>
        <dbReference type="ARBA" id="ARBA00022692"/>
    </source>
</evidence>
<dbReference type="AlphaFoldDB" id="A0A2V1E0X0"/>
<dbReference type="GO" id="GO:0016020">
    <property type="term" value="C:membrane"/>
    <property type="evidence" value="ECO:0007669"/>
    <property type="project" value="UniProtKB-SubCell"/>
</dbReference>
<feature type="transmembrane region" description="Helical" evidence="5">
    <location>
        <begin position="230"/>
        <end position="250"/>
    </location>
</feature>
<dbReference type="Pfam" id="PF04479">
    <property type="entry name" value="RTA1"/>
    <property type="match status" value="1"/>
</dbReference>
<evidence type="ECO:0000313" key="6">
    <source>
        <dbReference type="EMBL" id="PVI04051.1"/>
    </source>
</evidence>
<proteinExistence type="predicted"/>
<dbReference type="Proteomes" id="UP000244855">
    <property type="component" value="Unassembled WGS sequence"/>
</dbReference>
<organism evidence="6 7">
    <name type="scientific">Periconia macrospinosa</name>
    <dbReference type="NCBI Taxonomy" id="97972"/>
    <lineage>
        <taxon>Eukaryota</taxon>
        <taxon>Fungi</taxon>
        <taxon>Dikarya</taxon>
        <taxon>Ascomycota</taxon>
        <taxon>Pezizomycotina</taxon>
        <taxon>Dothideomycetes</taxon>
        <taxon>Pleosporomycetidae</taxon>
        <taxon>Pleosporales</taxon>
        <taxon>Massarineae</taxon>
        <taxon>Periconiaceae</taxon>
        <taxon>Periconia</taxon>
    </lineage>
</organism>
<feature type="transmembrane region" description="Helical" evidence="5">
    <location>
        <begin position="124"/>
        <end position="143"/>
    </location>
</feature>
<feature type="transmembrane region" description="Helical" evidence="5">
    <location>
        <begin position="40"/>
        <end position="59"/>
    </location>
</feature>
<name>A0A2V1E0X0_9PLEO</name>
<evidence type="ECO:0000256" key="3">
    <source>
        <dbReference type="ARBA" id="ARBA00022989"/>
    </source>
</evidence>
<keyword evidence="7" id="KW-1185">Reference proteome</keyword>
<dbReference type="PANTHER" id="PTHR31465:SF33">
    <property type="entry name" value="DOMAIN PROTEIN, PUTATIVE (AFU_ORTHOLOGUE AFUA_5G01310)-RELATED"/>
    <property type="match status" value="1"/>
</dbReference>
<dbReference type="InterPro" id="IPR007568">
    <property type="entry name" value="RTA1"/>
</dbReference>
<gene>
    <name evidence="6" type="ORF">DM02DRAFT_694575</name>
</gene>
<evidence type="ECO:0000313" key="7">
    <source>
        <dbReference type="Proteomes" id="UP000244855"/>
    </source>
</evidence>
<dbReference type="STRING" id="97972.A0A2V1E0X0"/>
<keyword evidence="3 5" id="KW-1133">Transmembrane helix</keyword>
<keyword evidence="4 5" id="KW-0472">Membrane</keyword>
<dbReference type="PANTHER" id="PTHR31465">
    <property type="entry name" value="PROTEIN RTA1-RELATED"/>
    <property type="match status" value="1"/>
</dbReference>